<name>A0A9D4Y7H4_PEA</name>
<evidence type="ECO:0008006" key="4">
    <source>
        <dbReference type="Google" id="ProtNLM"/>
    </source>
</evidence>
<organism evidence="2 3">
    <name type="scientific">Pisum sativum</name>
    <name type="common">Garden pea</name>
    <name type="synonym">Lathyrus oleraceus</name>
    <dbReference type="NCBI Taxonomy" id="3888"/>
    <lineage>
        <taxon>Eukaryota</taxon>
        <taxon>Viridiplantae</taxon>
        <taxon>Streptophyta</taxon>
        <taxon>Embryophyta</taxon>
        <taxon>Tracheophyta</taxon>
        <taxon>Spermatophyta</taxon>
        <taxon>Magnoliopsida</taxon>
        <taxon>eudicotyledons</taxon>
        <taxon>Gunneridae</taxon>
        <taxon>Pentapetalae</taxon>
        <taxon>rosids</taxon>
        <taxon>fabids</taxon>
        <taxon>Fabales</taxon>
        <taxon>Fabaceae</taxon>
        <taxon>Papilionoideae</taxon>
        <taxon>50 kb inversion clade</taxon>
        <taxon>NPAAA clade</taxon>
        <taxon>Hologalegina</taxon>
        <taxon>IRL clade</taxon>
        <taxon>Fabeae</taxon>
        <taxon>Lathyrus</taxon>
    </lineage>
</organism>
<feature type="compositionally biased region" description="Basic and acidic residues" evidence="1">
    <location>
        <begin position="57"/>
        <end position="68"/>
    </location>
</feature>
<feature type="region of interest" description="Disordered" evidence="1">
    <location>
        <begin position="297"/>
        <end position="341"/>
    </location>
</feature>
<accession>A0A9D4Y7H4</accession>
<gene>
    <name evidence="2" type="ORF">KIW84_021148</name>
</gene>
<feature type="region of interest" description="Disordered" evidence="1">
    <location>
        <begin position="1"/>
        <end position="92"/>
    </location>
</feature>
<dbReference type="EMBL" id="JAMSHJ010000002">
    <property type="protein sequence ID" value="KAI5434177.1"/>
    <property type="molecule type" value="Genomic_DNA"/>
</dbReference>
<dbReference type="Proteomes" id="UP001058974">
    <property type="component" value="Chromosome 2"/>
</dbReference>
<evidence type="ECO:0000313" key="2">
    <source>
        <dbReference type="EMBL" id="KAI5434177.1"/>
    </source>
</evidence>
<sequence length="341" mass="37684">MEEESTEGEDDPLVHLVKPSVAEKLRTKKGKSMAKMRAARVKKTTGVGPSKPWSKVEVGKRKERHNSDSEEDVKDDVPDISPAKRQAVQKSPGKAAAVHLDNISFHLEDGAAKWKYVIQRRVAIERELGQEAVEVKEVIELIKNVGLMKTVVTLPQCYKGLVKEFIVNIPEDIYDKNSREFCKFIFEQTIRHAYTNAVKLPIAFPSLICGIILSQQPGILSTSDIPSRRKSPLSIHYKLFEGSHVNDVMTSTRRESASKGSLIDQLKETCKELDNGIRVAKARKKALEVLICSLEKEEEKAGKESNTRSKSQSNGSSGSSEGSEGTGEDTSEGEDDSSSSD</sequence>
<reference evidence="2 3" key="1">
    <citation type="journal article" date="2022" name="Nat. Genet.">
        <title>Improved pea reference genome and pan-genome highlight genomic features and evolutionary characteristics.</title>
        <authorList>
            <person name="Yang T."/>
            <person name="Liu R."/>
            <person name="Luo Y."/>
            <person name="Hu S."/>
            <person name="Wang D."/>
            <person name="Wang C."/>
            <person name="Pandey M.K."/>
            <person name="Ge S."/>
            <person name="Xu Q."/>
            <person name="Li N."/>
            <person name="Li G."/>
            <person name="Huang Y."/>
            <person name="Saxena R.K."/>
            <person name="Ji Y."/>
            <person name="Li M."/>
            <person name="Yan X."/>
            <person name="He Y."/>
            <person name="Liu Y."/>
            <person name="Wang X."/>
            <person name="Xiang C."/>
            <person name="Varshney R.K."/>
            <person name="Ding H."/>
            <person name="Gao S."/>
            <person name="Zong X."/>
        </authorList>
    </citation>
    <scope>NUCLEOTIDE SEQUENCE [LARGE SCALE GENOMIC DNA]</scope>
    <source>
        <strain evidence="2 3">cv. Zhongwan 6</strain>
    </source>
</reference>
<comment type="caution">
    <text evidence="2">The sequence shown here is derived from an EMBL/GenBank/DDBJ whole genome shotgun (WGS) entry which is preliminary data.</text>
</comment>
<evidence type="ECO:0000313" key="3">
    <source>
        <dbReference type="Proteomes" id="UP001058974"/>
    </source>
</evidence>
<protein>
    <recommendedName>
        <fullName evidence="4">Envelope-like protein</fullName>
    </recommendedName>
</protein>
<keyword evidence="3" id="KW-1185">Reference proteome</keyword>
<feature type="compositionally biased region" description="Acidic residues" evidence="1">
    <location>
        <begin position="1"/>
        <end position="11"/>
    </location>
</feature>
<feature type="compositionally biased region" description="Basic and acidic residues" evidence="1">
    <location>
        <begin position="297"/>
        <end position="307"/>
    </location>
</feature>
<feature type="compositionally biased region" description="Acidic residues" evidence="1">
    <location>
        <begin position="326"/>
        <end position="341"/>
    </location>
</feature>
<dbReference type="Gramene" id="Psat02G0114800-T1">
    <property type="protein sequence ID" value="KAI5434177.1"/>
    <property type="gene ID" value="KIW84_021148"/>
</dbReference>
<proteinExistence type="predicted"/>
<feature type="compositionally biased region" description="Basic residues" evidence="1">
    <location>
        <begin position="26"/>
        <end position="43"/>
    </location>
</feature>
<dbReference type="AlphaFoldDB" id="A0A9D4Y7H4"/>
<evidence type="ECO:0000256" key="1">
    <source>
        <dbReference type="SAM" id="MobiDB-lite"/>
    </source>
</evidence>